<evidence type="ECO:0008006" key="8">
    <source>
        <dbReference type="Google" id="ProtNLM"/>
    </source>
</evidence>
<evidence type="ECO:0000256" key="2">
    <source>
        <dbReference type="ARBA" id="ARBA00022837"/>
    </source>
</evidence>
<accession>A0A182SM34</accession>
<dbReference type="SUPFAM" id="SSF49562">
    <property type="entry name" value="C2 domain (Calcium/lipid-binding domain, CaLB)"/>
    <property type="match status" value="1"/>
</dbReference>
<proteinExistence type="predicted"/>
<dbReference type="SUPFAM" id="SSF51045">
    <property type="entry name" value="WW domain"/>
    <property type="match status" value="1"/>
</dbReference>
<keyword evidence="1" id="KW-0479">Metal-binding</keyword>
<dbReference type="InterPro" id="IPR036020">
    <property type="entry name" value="WW_dom_sf"/>
</dbReference>
<dbReference type="EnsemblMetazoa" id="AMAM009481-RA">
    <property type="protein sequence ID" value="AMAM009481-PA"/>
    <property type="gene ID" value="AMAM009481"/>
</dbReference>
<keyword evidence="7" id="KW-1185">Reference proteome</keyword>
<feature type="compositionally biased region" description="Polar residues" evidence="3">
    <location>
        <begin position="439"/>
        <end position="448"/>
    </location>
</feature>
<feature type="region of interest" description="Disordered" evidence="3">
    <location>
        <begin position="294"/>
        <end position="328"/>
    </location>
</feature>
<sequence>MTRTGMLINLNEEDACYVRVKVLGASGLAKKDIFGYSDPYVKIEQNTITGDVNVDYMVTKTKRRTLNPVWNEEFVFRVKPNEHKLVFQVFDENRLTRDGFMGLVDLTLINLPHEAEGRTIAPQRYTLRPKRQSSLRIITKVRGTLELYHAILRNDDPVIGRTRSAVSVSNRSSATSTPLAPHRNTPLYPQQELPSNHRQEPWIQPYPHLSPLPQPDPLPPGWEVRRDPVGRMYYVNHIARTTQWERPSIVGAQPGLNEMVAAFQRRFHISNDPDNGGSGSNNTSMADTVSITSENGETSGAANVSSTGIASPISLPPVDGSVATPERSGNILRGNEAEVMGLSLSASNTSIASSGGTIRPIRPAPPPPPPSSSTSSACASPAGTPVPSQRRRSSPVSSDIAPLASEENDESCSSATAVVSAIQSNSAVSSAVNGDAVAENSSNVREVC</sequence>
<dbReference type="PROSITE" id="PS50020">
    <property type="entry name" value="WW_DOMAIN_2"/>
    <property type="match status" value="1"/>
</dbReference>
<dbReference type="InterPro" id="IPR001202">
    <property type="entry name" value="WW_dom"/>
</dbReference>
<dbReference type="Pfam" id="PF00397">
    <property type="entry name" value="WW"/>
    <property type="match status" value="1"/>
</dbReference>
<evidence type="ECO:0000259" key="5">
    <source>
        <dbReference type="PROSITE" id="PS50020"/>
    </source>
</evidence>
<dbReference type="InterPro" id="IPR035892">
    <property type="entry name" value="C2_domain_sf"/>
</dbReference>
<dbReference type="GO" id="GO:0030672">
    <property type="term" value="C:synaptic vesicle membrane"/>
    <property type="evidence" value="ECO:0007669"/>
    <property type="project" value="TreeGrafter"/>
</dbReference>
<dbReference type="Gene3D" id="2.20.70.10">
    <property type="match status" value="1"/>
</dbReference>
<feature type="compositionally biased region" description="Polar residues" evidence="3">
    <location>
        <begin position="294"/>
        <end position="309"/>
    </location>
</feature>
<reference evidence="7" key="1">
    <citation type="submission" date="2013-09" db="EMBL/GenBank/DDBJ databases">
        <title>The Genome Sequence of Anopheles maculatus species B.</title>
        <authorList>
            <consortium name="The Broad Institute Genomics Platform"/>
            <person name="Neafsey D.E."/>
            <person name="Besansky N."/>
            <person name="Howell P."/>
            <person name="Walton C."/>
            <person name="Young S.K."/>
            <person name="Zeng Q."/>
            <person name="Gargeya S."/>
            <person name="Fitzgerald M."/>
            <person name="Haas B."/>
            <person name="Abouelleil A."/>
            <person name="Allen A.W."/>
            <person name="Alvarado L."/>
            <person name="Arachchi H.M."/>
            <person name="Berlin A.M."/>
            <person name="Chapman S.B."/>
            <person name="Gainer-Dewar J."/>
            <person name="Goldberg J."/>
            <person name="Griggs A."/>
            <person name="Gujja S."/>
            <person name="Hansen M."/>
            <person name="Howarth C."/>
            <person name="Imamovic A."/>
            <person name="Ireland A."/>
            <person name="Larimer J."/>
            <person name="McCowan C."/>
            <person name="Murphy C."/>
            <person name="Pearson M."/>
            <person name="Poon T.W."/>
            <person name="Priest M."/>
            <person name="Roberts A."/>
            <person name="Saif S."/>
            <person name="Shea T."/>
            <person name="Sisk P."/>
            <person name="Sykes S."/>
            <person name="Wortman J."/>
            <person name="Nusbaum C."/>
            <person name="Birren B."/>
        </authorList>
    </citation>
    <scope>NUCLEOTIDE SEQUENCE [LARGE SCALE GENOMIC DNA]</scope>
    <source>
        <strain evidence="7">maculatus3</strain>
    </source>
</reference>
<organism evidence="6 7">
    <name type="scientific">Anopheles maculatus</name>
    <dbReference type="NCBI Taxonomy" id="74869"/>
    <lineage>
        <taxon>Eukaryota</taxon>
        <taxon>Metazoa</taxon>
        <taxon>Ecdysozoa</taxon>
        <taxon>Arthropoda</taxon>
        <taxon>Hexapoda</taxon>
        <taxon>Insecta</taxon>
        <taxon>Pterygota</taxon>
        <taxon>Neoptera</taxon>
        <taxon>Endopterygota</taxon>
        <taxon>Diptera</taxon>
        <taxon>Nematocera</taxon>
        <taxon>Culicoidea</taxon>
        <taxon>Culicidae</taxon>
        <taxon>Anophelinae</taxon>
        <taxon>Anopheles</taxon>
        <taxon>Anopheles maculatus group</taxon>
    </lineage>
</organism>
<dbReference type="CDD" id="cd00201">
    <property type="entry name" value="WW"/>
    <property type="match status" value="1"/>
</dbReference>
<dbReference type="Proteomes" id="UP000075901">
    <property type="component" value="Unassembled WGS sequence"/>
</dbReference>
<feature type="domain" description="WW" evidence="5">
    <location>
        <begin position="216"/>
        <end position="249"/>
    </location>
</feature>
<dbReference type="GO" id="GO:0005509">
    <property type="term" value="F:calcium ion binding"/>
    <property type="evidence" value="ECO:0007669"/>
    <property type="project" value="TreeGrafter"/>
</dbReference>
<evidence type="ECO:0000313" key="7">
    <source>
        <dbReference type="Proteomes" id="UP000075901"/>
    </source>
</evidence>
<dbReference type="VEuPathDB" id="VectorBase:AMAM009481"/>
<dbReference type="SMART" id="SM00456">
    <property type="entry name" value="WW"/>
    <property type="match status" value="1"/>
</dbReference>
<dbReference type="PROSITE" id="PS50004">
    <property type="entry name" value="C2"/>
    <property type="match status" value="1"/>
</dbReference>
<evidence type="ECO:0000313" key="6">
    <source>
        <dbReference type="EnsemblMetazoa" id="AMAM009481-PA"/>
    </source>
</evidence>
<feature type="domain" description="C2" evidence="4">
    <location>
        <begin position="2"/>
        <end position="121"/>
    </location>
</feature>
<feature type="region of interest" description="Disordered" evidence="3">
    <location>
        <begin position="426"/>
        <end position="448"/>
    </location>
</feature>
<keyword evidence="2" id="KW-0106">Calcium</keyword>
<dbReference type="PROSITE" id="PS01159">
    <property type="entry name" value="WW_DOMAIN_1"/>
    <property type="match status" value="1"/>
</dbReference>
<dbReference type="PRINTS" id="PR00360">
    <property type="entry name" value="C2DOMAIN"/>
</dbReference>
<dbReference type="PANTHER" id="PTHR45911">
    <property type="entry name" value="C2 DOMAIN-CONTAINING PROTEIN"/>
    <property type="match status" value="1"/>
</dbReference>
<dbReference type="Pfam" id="PF00168">
    <property type="entry name" value="C2"/>
    <property type="match status" value="1"/>
</dbReference>
<evidence type="ECO:0000256" key="1">
    <source>
        <dbReference type="ARBA" id="ARBA00022723"/>
    </source>
</evidence>
<dbReference type="AlphaFoldDB" id="A0A182SM34"/>
<name>A0A182SM34_9DIPT</name>
<feature type="region of interest" description="Disordered" evidence="3">
    <location>
        <begin position="163"/>
        <end position="201"/>
    </location>
</feature>
<dbReference type="PANTHER" id="PTHR45911:SF3">
    <property type="entry name" value="DYSFERLIN-RELATED"/>
    <property type="match status" value="1"/>
</dbReference>
<feature type="compositionally biased region" description="Pro residues" evidence="3">
    <location>
        <begin position="362"/>
        <end position="371"/>
    </location>
</feature>
<evidence type="ECO:0000259" key="4">
    <source>
        <dbReference type="PROSITE" id="PS50004"/>
    </source>
</evidence>
<dbReference type="GO" id="GO:0046928">
    <property type="term" value="P:regulation of neurotransmitter secretion"/>
    <property type="evidence" value="ECO:0007669"/>
    <property type="project" value="TreeGrafter"/>
</dbReference>
<evidence type="ECO:0000256" key="3">
    <source>
        <dbReference type="SAM" id="MobiDB-lite"/>
    </source>
</evidence>
<feature type="compositionally biased region" description="Low complexity" evidence="3">
    <location>
        <begin position="372"/>
        <end position="398"/>
    </location>
</feature>
<reference evidence="6" key="2">
    <citation type="submission" date="2020-05" db="UniProtKB">
        <authorList>
            <consortium name="EnsemblMetazoa"/>
        </authorList>
    </citation>
    <scope>IDENTIFICATION</scope>
    <source>
        <strain evidence="6">maculatus3</strain>
    </source>
</reference>
<feature type="compositionally biased region" description="Low complexity" evidence="3">
    <location>
        <begin position="348"/>
        <end position="358"/>
    </location>
</feature>
<feature type="region of interest" description="Disordered" evidence="3">
    <location>
        <begin position="348"/>
        <end position="413"/>
    </location>
</feature>
<feature type="compositionally biased region" description="Low complexity" evidence="3">
    <location>
        <begin position="163"/>
        <end position="177"/>
    </location>
</feature>
<dbReference type="SMART" id="SM00239">
    <property type="entry name" value="C2"/>
    <property type="match status" value="1"/>
</dbReference>
<protein>
    <recommendedName>
        <fullName evidence="8">HECT-type E3 ubiquitin transferase</fullName>
    </recommendedName>
</protein>
<dbReference type="InterPro" id="IPR000008">
    <property type="entry name" value="C2_dom"/>
</dbReference>
<dbReference type="Gene3D" id="2.60.40.150">
    <property type="entry name" value="C2 domain"/>
    <property type="match status" value="1"/>
</dbReference>